<feature type="domain" description="Ubiquitin-like" evidence="5">
    <location>
        <begin position="5"/>
        <end position="84"/>
    </location>
</feature>
<dbReference type="GO" id="GO:0005634">
    <property type="term" value="C:nucleus"/>
    <property type="evidence" value="ECO:0007669"/>
    <property type="project" value="TreeGrafter"/>
</dbReference>
<comment type="subcellular location">
    <subcellularLocation>
        <location evidence="1">Cytoplasm</location>
    </subcellularLocation>
</comment>
<reference evidence="7" key="2">
    <citation type="submission" date="2021-01" db="EMBL/GenBank/DDBJ databases">
        <authorList>
            <person name="Schikora-Tamarit M.A."/>
        </authorList>
    </citation>
    <scope>NUCLEOTIDE SEQUENCE</scope>
    <source>
        <strain evidence="7">CBS2887</strain>
    </source>
</reference>
<dbReference type="Proteomes" id="UP000774326">
    <property type="component" value="Unassembled WGS sequence"/>
</dbReference>
<dbReference type="Pfam" id="PF01302">
    <property type="entry name" value="CAP_GLY"/>
    <property type="match status" value="1"/>
</dbReference>
<dbReference type="GO" id="GO:0051010">
    <property type="term" value="F:microtubule plus-end binding"/>
    <property type="evidence" value="ECO:0007669"/>
    <property type="project" value="TreeGrafter"/>
</dbReference>
<dbReference type="SUPFAM" id="SSF74924">
    <property type="entry name" value="Cap-Gly domain"/>
    <property type="match status" value="1"/>
</dbReference>
<reference evidence="7" key="1">
    <citation type="journal article" date="2021" name="Open Biol.">
        <title>Shared evolutionary footprints suggest mitochondrial oxidative damage underlies multiple complex I losses in fungi.</title>
        <authorList>
            <person name="Schikora-Tamarit M.A."/>
            <person name="Marcet-Houben M."/>
            <person name="Nosek J."/>
            <person name="Gabaldon T."/>
        </authorList>
    </citation>
    <scope>NUCLEOTIDE SEQUENCE</scope>
    <source>
        <strain evidence="7">CBS2887</strain>
    </source>
</reference>
<dbReference type="PANTHER" id="PTHR18916:SF85">
    <property type="entry name" value="TUBULIN-FOLDING COFACTOR B"/>
    <property type="match status" value="1"/>
</dbReference>
<dbReference type="PANTHER" id="PTHR18916">
    <property type="entry name" value="DYNACTIN 1-RELATED MICROTUBULE-BINDING"/>
    <property type="match status" value="1"/>
</dbReference>
<dbReference type="SUPFAM" id="SSF54236">
    <property type="entry name" value="Ubiquitin-like"/>
    <property type="match status" value="1"/>
</dbReference>
<evidence type="ECO:0000256" key="1">
    <source>
        <dbReference type="ARBA" id="ARBA00004496"/>
    </source>
</evidence>
<gene>
    <name evidence="7" type="ORF">WICPIJ_001816</name>
</gene>
<evidence type="ECO:0000313" key="7">
    <source>
        <dbReference type="EMBL" id="KAH3687221.1"/>
    </source>
</evidence>
<dbReference type="Gene3D" id="3.10.20.90">
    <property type="entry name" value="Phosphatidylinositol 3-kinase Catalytic Subunit, Chain A, domain 1"/>
    <property type="match status" value="1"/>
</dbReference>
<protein>
    <recommendedName>
        <fullName evidence="9">CAP-Gly domain-containing protein</fullName>
    </recommendedName>
</protein>
<evidence type="ECO:0000256" key="2">
    <source>
        <dbReference type="ARBA" id="ARBA00022490"/>
    </source>
</evidence>
<keyword evidence="2" id="KW-0963">Cytoplasm</keyword>
<dbReference type="GO" id="GO:0035371">
    <property type="term" value="C:microtubule plus-end"/>
    <property type="evidence" value="ECO:0007669"/>
    <property type="project" value="TreeGrafter"/>
</dbReference>
<comment type="caution">
    <text evidence="7">The sequence shown here is derived from an EMBL/GenBank/DDBJ whole genome shotgun (WGS) entry which is preliminary data.</text>
</comment>
<dbReference type="EMBL" id="JAEUBG010000928">
    <property type="protein sequence ID" value="KAH3687221.1"/>
    <property type="molecule type" value="Genomic_DNA"/>
</dbReference>
<dbReference type="InterPro" id="IPR029071">
    <property type="entry name" value="Ubiquitin-like_domsf"/>
</dbReference>
<evidence type="ECO:0000256" key="4">
    <source>
        <dbReference type="ARBA" id="ARBA00025779"/>
    </source>
</evidence>
<dbReference type="PROSITE" id="PS50245">
    <property type="entry name" value="CAP_GLY_2"/>
    <property type="match status" value="1"/>
</dbReference>
<dbReference type="SMART" id="SM01052">
    <property type="entry name" value="CAP_GLY"/>
    <property type="match status" value="1"/>
</dbReference>
<dbReference type="Pfam" id="PF14560">
    <property type="entry name" value="Ubiquitin_2"/>
    <property type="match status" value="1"/>
</dbReference>
<evidence type="ECO:0008006" key="9">
    <source>
        <dbReference type="Google" id="ProtNLM"/>
    </source>
</evidence>
<comment type="similarity">
    <text evidence="4">Belongs to the TBCB family.</text>
</comment>
<evidence type="ECO:0000259" key="5">
    <source>
        <dbReference type="PROSITE" id="PS50053"/>
    </source>
</evidence>
<keyword evidence="3" id="KW-0143">Chaperone</keyword>
<proteinExistence type="inferred from homology"/>
<dbReference type="PROSITE" id="PS00845">
    <property type="entry name" value="CAP_GLY_1"/>
    <property type="match status" value="1"/>
</dbReference>
<dbReference type="OrthoDB" id="5295208at2759"/>
<dbReference type="InterPro" id="IPR000626">
    <property type="entry name" value="Ubiquitin-like_dom"/>
</dbReference>
<evidence type="ECO:0000313" key="8">
    <source>
        <dbReference type="Proteomes" id="UP000774326"/>
    </source>
</evidence>
<evidence type="ECO:0000256" key="3">
    <source>
        <dbReference type="ARBA" id="ARBA00023186"/>
    </source>
</evidence>
<sequence>MSDYFEIQVTSQQTSSHRRVSPQWTLLYLRERIELFTGIPPQSQQLLHFTNSTSTSPIDLTAKFNSDATTLKDIDLSESSRIHVNDTRPLEEQYHEDEDSTEYFELKDEDYDKLTNSVRHWKRENKLGRFNSDLVQSQSDQLSKEKQLAETLTIGARFRTMDKEGTNERRGVIAYVGAVPQIEESTTWVGVKFDEPVGKNDGSIKGERYFDCQMGYGGFLKPSVVEMGDFEEVDIFGDLSDDDDEI</sequence>
<dbReference type="Gene3D" id="2.30.30.190">
    <property type="entry name" value="CAP Gly-rich-like domain"/>
    <property type="match status" value="1"/>
</dbReference>
<dbReference type="PROSITE" id="PS50053">
    <property type="entry name" value="UBIQUITIN_2"/>
    <property type="match status" value="1"/>
</dbReference>
<dbReference type="AlphaFoldDB" id="A0A9P8QB16"/>
<dbReference type="InterPro" id="IPR000938">
    <property type="entry name" value="CAP-Gly_domain"/>
</dbReference>
<feature type="domain" description="CAP-Gly" evidence="6">
    <location>
        <begin position="188"/>
        <end position="221"/>
    </location>
</feature>
<evidence type="ECO:0000259" key="6">
    <source>
        <dbReference type="PROSITE" id="PS50245"/>
    </source>
</evidence>
<keyword evidence="8" id="KW-1185">Reference proteome</keyword>
<dbReference type="InterPro" id="IPR036859">
    <property type="entry name" value="CAP-Gly_dom_sf"/>
</dbReference>
<organism evidence="7 8">
    <name type="scientific">Wickerhamomyces pijperi</name>
    <name type="common">Yeast</name>
    <name type="synonym">Pichia pijperi</name>
    <dbReference type="NCBI Taxonomy" id="599730"/>
    <lineage>
        <taxon>Eukaryota</taxon>
        <taxon>Fungi</taxon>
        <taxon>Dikarya</taxon>
        <taxon>Ascomycota</taxon>
        <taxon>Saccharomycotina</taxon>
        <taxon>Saccharomycetes</taxon>
        <taxon>Phaffomycetales</taxon>
        <taxon>Wickerhamomycetaceae</taxon>
        <taxon>Wickerhamomyces</taxon>
    </lineage>
</organism>
<accession>A0A9P8QB16</accession>
<dbReference type="GO" id="GO:0031122">
    <property type="term" value="P:cytoplasmic microtubule organization"/>
    <property type="evidence" value="ECO:0007669"/>
    <property type="project" value="TreeGrafter"/>
</dbReference>
<name>A0A9P8QB16_WICPI</name>
<dbReference type="GO" id="GO:0005737">
    <property type="term" value="C:cytoplasm"/>
    <property type="evidence" value="ECO:0007669"/>
    <property type="project" value="UniProtKB-SubCell"/>
</dbReference>